<dbReference type="EMBL" id="BAABFL010000366">
    <property type="protein sequence ID" value="GAA4650139.1"/>
    <property type="molecule type" value="Genomic_DNA"/>
</dbReference>
<proteinExistence type="predicted"/>
<name>A0ABP8V2B0_9GAMM</name>
<feature type="transmembrane region" description="Helical" evidence="1">
    <location>
        <begin position="32"/>
        <end position="49"/>
    </location>
</feature>
<accession>A0ABP8V2B0</accession>
<reference evidence="3" key="1">
    <citation type="journal article" date="2019" name="Int. J. Syst. Evol. Microbiol.">
        <title>The Global Catalogue of Microorganisms (GCM) 10K type strain sequencing project: providing services to taxonomists for standard genome sequencing and annotation.</title>
        <authorList>
            <consortium name="The Broad Institute Genomics Platform"/>
            <consortium name="The Broad Institute Genome Sequencing Center for Infectious Disease"/>
            <person name="Wu L."/>
            <person name="Ma J."/>
        </authorList>
    </citation>
    <scope>NUCLEOTIDE SEQUENCE [LARGE SCALE GENOMIC DNA]</scope>
    <source>
        <strain evidence="3">JCM 17805</strain>
    </source>
</reference>
<protein>
    <submittedName>
        <fullName evidence="2">Uncharacterized protein</fullName>
    </submittedName>
</protein>
<organism evidence="2 3">
    <name type="scientific">Kistimonas scapharcae</name>
    <dbReference type="NCBI Taxonomy" id="1036133"/>
    <lineage>
        <taxon>Bacteria</taxon>
        <taxon>Pseudomonadati</taxon>
        <taxon>Pseudomonadota</taxon>
        <taxon>Gammaproteobacteria</taxon>
        <taxon>Oceanospirillales</taxon>
        <taxon>Endozoicomonadaceae</taxon>
        <taxon>Kistimonas</taxon>
    </lineage>
</organism>
<keyword evidence="1" id="KW-0812">Transmembrane</keyword>
<feature type="transmembrane region" description="Helical" evidence="1">
    <location>
        <begin position="89"/>
        <end position="109"/>
    </location>
</feature>
<comment type="caution">
    <text evidence="2">The sequence shown here is derived from an EMBL/GenBank/DDBJ whole genome shotgun (WGS) entry which is preliminary data.</text>
</comment>
<dbReference type="Proteomes" id="UP001500604">
    <property type="component" value="Unassembled WGS sequence"/>
</dbReference>
<evidence type="ECO:0000256" key="1">
    <source>
        <dbReference type="SAM" id="Phobius"/>
    </source>
</evidence>
<keyword evidence="1" id="KW-1133">Transmembrane helix</keyword>
<feature type="transmembrane region" description="Helical" evidence="1">
    <location>
        <begin position="55"/>
        <end position="77"/>
    </location>
</feature>
<dbReference type="RefSeq" id="WP_345196238.1">
    <property type="nucleotide sequence ID" value="NZ_BAABFL010000366.1"/>
</dbReference>
<keyword evidence="3" id="KW-1185">Reference proteome</keyword>
<keyword evidence="1" id="KW-0472">Membrane</keyword>
<feature type="transmembrane region" description="Helical" evidence="1">
    <location>
        <begin position="6"/>
        <end position="25"/>
    </location>
</feature>
<evidence type="ECO:0000313" key="3">
    <source>
        <dbReference type="Proteomes" id="UP001500604"/>
    </source>
</evidence>
<sequence length="131" mass="14564">MKRLILSLLLIASGGVVISFFATLTGDRDFQVLFFNIPLIFTAPIQLLLSHGSDLPVYGVCMIVGLLMTALFSVWLGHWFYRSIWGKGLLYLGGLIWGATIYVGLYFYMELGAQQGSASSWVPVFYKMIAV</sequence>
<gene>
    <name evidence="2" type="ORF">GCM10023116_24220</name>
</gene>
<evidence type="ECO:0000313" key="2">
    <source>
        <dbReference type="EMBL" id="GAA4650139.1"/>
    </source>
</evidence>